<sequence length="144" mass="15672">SPYNIGRAHRHIGEVEQQLEFEGVEKGRLIFSPHLLPTDRGILAAIYAPVKNTKQAIETIQQAYRHEPLVNTLMEGELATLAHVVRSPYASISLTSATETSLIIMVAIDNLLKGAASQAIQNFNLLFGFDETTALLTASQGEAS</sequence>
<evidence type="ECO:0000313" key="2">
    <source>
        <dbReference type="EMBL" id="GAG83525.1"/>
    </source>
</evidence>
<dbReference type="SUPFAM" id="SSF55347">
    <property type="entry name" value="Glyceraldehyde-3-phosphate dehydrogenase-like, C-terminal domain"/>
    <property type="match status" value="1"/>
</dbReference>
<organism evidence="2">
    <name type="scientific">marine sediment metagenome</name>
    <dbReference type="NCBI Taxonomy" id="412755"/>
    <lineage>
        <taxon>unclassified sequences</taxon>
        <taxon>metagenomes</taxon>
        <taxon>ecological metagenomes</taxon>
    </lineage>
</organism>
<dbReference type="PANTHER" id="PTHR32338">
    <property type="entry name" value="N-ACETYL-GAMMA-GLUTAMYL-PHOSPHATE REDUCTASE, CHLOROPLASTIC-RELATED-RELATED"/>
    <property type="match status" value="1"/>
</dbReference>
<reference evidence="2" key="1">
    <citation type="journal article" date="2014" name="Front. Microbiol.">
        <title>High frequency of phylogenetically diverse reductive dehalogenase-homologous genes in deep subseafloor sedimentary metagenomes.</title>
        <authorList>
            <person name="Kawai M."/>
            <person name="Futagami T."/>
            <person name="Toyoda A."/>
            <person name="Takaki Y."/>
            <person name="Nishi S."/>
            <person name="Hori S."/>
            <person name="Arai W."/>
            <person name="Tsubouchi T."/>
            <person name="Morono Y."/>
            <person name="Uchiyama I."/>
            <person name="Ito T."/>
            <person name="Fujiyama A."/>
            <person name="Inagaki F."/>
            <person name="Takami H."/>
        </authorList>
    </citation>
    <scope>NUCLEOTIDE SEQUENCE</scope>
    <source>
        <strain evidence="2">Expedition CK06-06</strain>
    </source>
</reference>
<accession>X1ALL6</accession>
<dbReference type="AlphaFoldDB" id="X1ALL6"/>
<dbReference type="InterPro" id="IPR050085">
    <property type="entry name" value="AGPR"/>
</dbReference>
<dbReference type="Pfam" id="PF22698">
    <property type="entry name" value="Semialdhyde_dhC_1"/>
    <property type="match status" value="1"/>
</dbReference>
<dbReference type="InterPro" id="IPR058924">
    <property type="entry name" value="AGPR_dimerisation_dom"/>
</dbReference>
<evidence type="ECO:0000259" key="1">
    <source>
        <dbReference type="Pfam" id="PF22698"/>
    </source>
</evidence>
<gene>
    <name evidence="2" type="ORF">S01H4_31840</name>
</gene>
<dbReference type="Gene3D" id="3.30.360.10">
    <property type="entry name" value="Dihydrodipicolinate Reductase, domain 2"/>
    <property type="match status" value="1"/>
</dbReference>
<feature type="non-terminal residue" evidence="2">
    <location>
        <position position="1"/>
    </location>
</feature>
<name>X1ALL6_9ZZZZ</name>
<dbReference type="PANTHER" id="PTHR32338:SF10">
    <property type="entry name" value="N-ACETYL-GAMMA-GLUTAMYL-PHOSPHATE REDUCTASE, CHLOROPLASTIC-RELATED"/>
    <property type="match status" value="1"/>
</dbReference>
<proteinExistence type="predicted"/>
<comment type="caution">
    <text evidence="2">The sequence shown here is derived from an EMBL/GenBank/DDBJ whole genome shotgun (WGS) entry which is preliminary data.</text>
</comment>
<feature type="domain" description="N-acetyl-gamma-glutamyl-phosphate reductase dimerisation" evidence="1">
    <location>
        <begin position="1"/>
        <end position="110"/>
    </location>
</feature>
<dbReference type="EMBL" id="BART01016580">
    <property type="protein sequence ID" value="GAG83525.1"/>
    <property type="molecule type" value="Genomic_DNA"/>
</dbReference>
<protein>
    <recommendedName>
        <fullName evidence="1">N-acetyl-gamma-glutamyl-phosphate reductase dimerisation domain-containing protein</fullName>
    </recommendedName>
</protein>